<dbReference type="AlphaFoldDB" id="B2WKT9"/>
<evidence type="ECO:0000313" key="3">
    <source>
        <dbReference type="Proteomes" id="UP000001471"/>
    </source>
</evidence>
<feature type="region of interest" description="Disordered" evidence="1">
    <location>
        <begin position="1"/>
        <end position="26"/>
    </location>
</feature>
<evidence type="ECO:0000256" key="1">
    <source>
        <dbReference type="SAM" id="MobiDB-lite"/>
    </source>
</evidence>
<gene>
    <name evidence="2" type="ORF">PTRG_10599</name>
</gene>
<dbReference type="Proteomes" id="UP000001471">
    <property type="component" value="Unassembled WGS sequence"/>
</dbReference>
<proteinExistence type="predicted"/>
<protein>
    <submittedName>
        <fullName evidence="2">Uncharacterized protein</fullName>
    </submittedName>
</protein>
<dbReference type="InParanoid" id="B2WKT9"/>
<organism evidence="2 3">
    <name type="scientific">Pyrenophora tritici-repentis (strain Pt-1C-BFP)</name>
    <name type="common">Wheat tan spot fungus</name>
    <name type="synonym">Drechslera tritici-repentis</name>
    <dbReference type="NCBI Taxonomy" id="426418"/>
    <lineage>
        <taxon>Eukaryota</taxon>
        <taxon>Fungi</taxon>
        <taxon>Dikarya</taxon>
        <taxon>Ascomycota</taxon>
        <taxon>Pezizomycotina</taxon>
        <taxon>Dothideomycetes</taxon>
        <taxon>Pleosporomycetidae</taxon>
        <taxon>Pleosporales</taxon>
        <taxon>Pleosporineae</taxon>
        <taxon>Pleosporaceae</taxon>
        <taxon>Pyrenophora</taxon>
    </lineage>
</organism>
<accession>B2WKT9</accession>
<reference evidence="3" key="1">
    <citation type="journal article" date="2013" name="G3 (Bethesda)">
        <title>Comparative genomics of a plant-pathogenic fungus, Pyrenophora tritici-repentis, reveals transduplication and the impact of repeat elements on pathogenicity and population divergence.</title>
        <authorList>
            <person name="Manning V.A."/>
            <person name="Pandelova I."/>
            <person name="Dhillon B."/>
            <person name="Wilhelm L.J."/>
            <person name="Goodwin S.B."/>
            <person name="Berlin A.M."/>
            <person name="Figueroa M."/>
            <person name="Freitag M."/>
            <person name="Hane J.K."/>
            <person name="Henrissat B."/>
            <person name="Holman W.H."/>
            <person name="Kodira C.D."/>
            <person name="Martin J."/>
            <person name="Oliver R.P."/>
            <person name="Robbertse B."/>
            <person name="Schackwitz W."/>
            <person name="Schwartz D.C."/>
            <person name="Spatafora J.W."/>
            <person name="Turgeon B.G."/>
            <person name="Yandava C."/>
            <person name="Young S."/>
            <person name="Zhou S."/>
            <person name="Zeng Q."/>
            <person name="Grigoriev I.V."/>
            <person name="Ma L.-J."/>
            <person name="Ciuffetti L.M."/>
        </authorList>
    </citation>
    <scope>NUCLEOTIDE SEQUENCE [LARGE SCALE GENOMIC DNA]</scope>
    <source>
        <strain evidence="3">Pt-1C-BFP</strain>
    </source>
</reference>
<evidence type="ECO:0000313" key="2">
    <source>
        <dbReference type="EMBL" id="EDU43649.1"/>
    </source>
</evidence>
<dbReference type="EMBL" id="DS231628">
    <property type="protein sequence ID" value="EDU43649.1"/>
    <property type="molecule type" value="Genomic_DNA"/>
</dbReference>
<dbReference type="HOGENOM" id="CLU_3107475_0_0_1"/>
<sequence>MPLRNNSSSRHKRILDPSNKLKPPFKLMRNTLNKPCRQTGIPTWLPNPRRT</sequence>
<name>B2WKT9_PYRTR</name>